<accession>A0A1H3FCZ5</accession>
<accession>A0A2W5CW82</accession>
<dbReference type="RefSeq" id="WP_090231404.1">
    <property type="nucleotide sequence ID" value="NZ_FNNU01000007.1"/>
</dbReference>
<dbReference type="EMBL" id="QFOH01000020">
    <property type="protein sequence ID" value="PZP22298.1"/>
    <property type="molecule type" value="Genomic_DNA"/>
</dbReference>
<dbReference type="InterPro" id="IPR024044">
    <property type="entry name" value="NifT/FixU_barrel-like_dom_sf"/>
</dbReference>
<dbReference type="OrthoDB" id="196613at2"/>
<dbReference type="InterPro" id="IPR009727">
    <property type="entry name" value="NifT"/>
</dbReference>
<sequence>MANIMISQDNGGSLLFYLPKKDLEERIVSLEFTGPEKWGGELQLANGQSYFIDPLERTPKLPMSFRARRLGGAED</sequence>
<dbReference type="EMBL" id="FNNU01000007">
    <property type="protein sequence ID" value="SDX87999.1"/>
    <property type="molecule type" value="Genomic_DNA"/>
</dbReference>
<evidence type="ECO:0000313" key="1">
    <source>
        <dbReference type="EMBL" id="PZP22298.1"/>
    </source>
</evidence>
<dbReference type="AlphaFoldDB" id="A0A2W5CW82"/>
<dbReference type="Proteomes" id="UP000243778">
    <property type="component" value="Unassembled WGS sequence"/>
</dbReference>
<dbReference type="Gene3D" id="2.40.50.240">
    <property type="entry name" value="NifT/FixU-like"/>
    <property type="match status" value="1"/>
</dbReference>
<reference evidence="3" key="1">
    <citation type="submission" date="2016-10" db="EMBL/GenBank/DDBJ databases">
        <authorList>
            <person name="Varghese N."/>
            <person name="Submissions S."/>
        </authorList>
    </citation>
    <scope>NUCLEOTIDE SEQUENCE [LARGE SCALE GENOMIC DNA]</scope>
    <source>
        <strain evidence="3">NRRL B-59562</strain>
    </source>
</reference>
<gene>
    <name evidence="1" type="primary">nifT</name>
    <name evidence="1" type="ORF">DI599_15995</name>
    <name evidence="2" type="ORF">SAMN05216287_3996</name>
</gene>
<dbReference type="STRING" id="1007099.SAMN05216287_3996"/>
<evidence type="ECO:0000313" key="4">
    <source>
        <dbReference type="Proteomes" id="UP000249198"/>
    </source>
</evidence>
<dbReference type="Pfam" id="PF06988">
    <property type="entry name" value="NifT"/>
    <property type="match status" value="1"/>
</dbReference>
<dbReference type="NCBIfam" id="TIGR02934">
    <property type="entry name" value="nifT_nitrog"/>
    <property type="match status" value="1"/>
</dbReference>
<dbReference type="SUPFAM" id="SSF159203">
    <property type="entry name" value="NifT/FixU-like"/>
    <property type="match status" value="1"/>
</dbReference>
<keyword evidence="3" id="KW-1185">Reference proteome</keyword>
<evidence type="ECO:0000313" key="2">
    <source>
        <dbReference type="EMBL" id="SDX87999.1"/>
    </source>
</evidence>
<proteinExistence type="predicted"/>
<reference evidence="1 4" key="3">
    <citation type="submission" date="2017-08" db="EMBL/GenBank/DDBJ databases">
        <title>Infants hospitalized years apart are colonized by the same room-sourced microbial strains.</title>
        <authorList>
            <person name="Brooks B."/>
            <person name="Olm M.R."/>
            <person name="Firek B.A."/>
            <person name="Baker R."/>
            <person name="Thomas B.C."/>
            <person name="Morowitz M.J."/>
            <person name="Banfield J.F."/>
        </authorList>
    </citation>
    <scope>NUCLEOTIDE SEQUENCE [LARGE SCALE GENOMIC DNA]</scope>
    <source>
        <strain evidence="1">S2_009_000_R2_77</strain>
    </source>
</reference>
<evidence type="ECO:0000313" key="3">
    <source>
        <dbReference type="Proteomes" id="UP000243778"/>
    </source>
</evidence>
<dbReference type="Proteomes" id="UP000249198">
    <property type="component" value="Unassembled WGS sequence"/>
</dbReference>
<name>A0A2W5CW82_9PSED</name>
<reference evidence="2" key="2">
    <citation type="submission" date="2016-10" db="EMBL/GenBank/DDBJ databases">
        <authorList>
            <person name="de Groot N.N."/>
        </authorList>
    </citation>
    <scope>NUCLEOTIDE SEQUENCE [LARGE SCALE GENOMIC DNA]</scope>
    <source>
        <strain evidence="2">NRRL B-59562</strain>
    </source>
</reference>
<protein>
    <submittedName>
        <fullName evidence="1 2">Nitrogen fixation protein NifT</fullName>
    </submittedName>
</protein>
<dbReference type="GO" id="GO:0009399">
    <property type="term" value="P:nitrogen fixation"/>
    <property type="evidence" value="ECO:0007669"/>
    <property type="project" value="InterPro"/>
</dbReference>
<organism evidence="1 4">
    <name type="scientific">Pseudomonas kuykendallii</name>
    <dbReference type="NCBI Taxonomy" id="1007099"/>
    <lineage>
        <taxon>Bacteria</taxon>
        <taxon>Pseudomonadati</taxon>
        <taxon>Pseudomonadota</taxon>
        <taxon>Gammaproteobacteria</taxon>
        <taxon>Pseudomonadales</taxon>
        <taxon>Pseudomonadaceae</taxon>
        <taxon>Pseudomonas</taxon>
    </lineage>
</organism>